<evidence type="ECO:0000313" key="3">
    <source>
        <dbReference type="Proteomes" id="UP000078561"/>
    </source>
</evidence>
<organism evidence="2">
    <name type="scientific">Absidia glauca</name>
    <name type="common">Pin mould</name>
    <dbReference type="NCBI Taxonomy" id="4829"/>
    <lineage>
        <taxon>Eukaryota</taxon>
        <taxon>Fungi</taxon>
        <taxon>Fungi incertae sedis</taxon>
        <taxon>Mucoromycota</taxon>
        <taxon>Mucoromycotina</taxon>
        <taxon>Mucoromycetes</taxon>
        <taxon>Mucorales</taxon>
        <taxon>Cunninghamellaceae</taxon>
        <taxon>Absidia</taxon>
    </lineage>
</organism>
<reference evidence="2" key="1">
    <citation type="submission" date="2016-04" db="EMBL/GenBank/DDBJ databases">
        <authorList>
            <person name="Evans L.H."/>
            <person name="Alamgir A."/>
            <person name="Owens N."/>
            <person name="Weber N.D."/>
            <person name="Virtaneva K."/>
            <person name="Barbian K."/>
            <person name="Babar A."/>
            <person name="Rosenke K."/>
        </authorList>
    </citation>
    <scope>NUCLEOTIDE SEQUENCE [LARGE SCALE GENOMIC DNA]</scope>
    <source>
        <strain evidence="2">CBS 101.48</strain>
    </source>
</reference>
<dbReference type="STRING" id="4829.A0A163MXN7"/>
<dbReference type="PRINTS" id="PR01217">
    <property type="entry name" value="PRICHEXTENSN"/>
</dbReference>
<protein>
    <submittedName>
        <fullName evidence="2">Uncharacterized protein</fullName>
    </submittedName>
</protein>
<evidence type="ECO:0000256" key="1">
    <source>
        <dbReference type="SAM" id="MobiDB-lite"/>
    </source>
</evidence>
<evidence type="ECO:0000313" key="2">
    <source>
        <dbReference type="EMBL" id="SAM09771.1"/>
    </source>
</evidence>
<sequence length="288" mass="31165">MALPLFIALNDLITIQTLDEQYDYPNSFSAFGYKYDMCARVMATDQKGGHFYAIIKDGENTFKADNMIGHLEVTNDKKLYGRAKNTVYVFYKKTNLPVPSMPRFLPALSVSPAPTHFPAILACFTSLSYTATIFSSSSFLSCAINQVKIVLLSFIQDFTSLPGRVPTPSPVPSTSLPAPAPTPSPVLSTSLPGRVPTPSPAPSTSLPAPAPTPSPVPSTSLPGRVPTPSPVPSTSLPASVPAVTLISQTHHIPRIQIRIKTKDLGKRWRKEDGIANEKPKRLRLKGPK</sequence>
<dbReference type="AlphaFoldDB" id="A0A163MXN7"/>
<gene>
    <name evidence="2" type="primary">ABSGL_15480.1 scaffold 17607</name>
</gene>
<feature type="region of interest" description="Disordered" evidence="1">
    <location>
        <begin position="166"/>
        <end position="236"/>
    </location>
</feature>
<dbReference type="InParanoid" id="A0A163MXN7"/>
<name>A0A163MXN7_ABSGL</name>
<dbReference type="EMBL" id="LT555210">
    <property type="protein sequence ID" value="SAM09771.1"/>
    <property type="molecule type" value="Genomic_DNA"/>
</dbReference>
<keyword evidence="3" id="KW-1185">Reference proteome</keyword>
<proteinExistence type="predicted"/>
<accession>A0A163MXN7</accession>
<dbReference type="Proteomes" id="UP000078561">
    <property type="component" value="Unassembled WGS sequence"/>
</dbReference>